<feature type="transmembrane region" description="Helical" evidence="7">
    <location>
        <begin position="104"/>
        <end position="122"/>
    </location>
</feature>
<evidence type="ECO:0000256" key="6">
    <source>
        <dbReference type="ARBA" id="ARBA00023136"/>
    </source>
</evidence>
<keyword evidence="4 7" id="KW-0812">Transmembrane</keyword>
<evidence type="ECO:0000313" key="10">
    <source>
        <dbReference type="Proteomes" id="UP000470404"/>
    </source>
</evidence>
<dbReference type="Gene3D" id="1.20.1250.20">
    <property type="entry name" value="MFS general substrate transporter like domains"/>
    <property type="match status" value="2"/>
</dbReference>
<feature type="transmembrane region" description="Helical" evidence="7">
    <location>
        <begin position="71"/>
        <end position="92"/>
    </location>
</feature>
<evidence type="ECO:0000256" key="1">
    <source>
        <dbReference type="ARBA" id="ARBA00004651"/>
    </source>
</evidence>
<feature type="transmembrane region" description="Helical" evidence="7">
    <location>
        <begin position="292"/>
        <end position="311"/>
    </location>
</feature>
<dbReference type="Pfam" id="PF07690">
    <property type="entry name" value="MFS_1"/>
    <property type="match status" value="1"/>
</dbReference>
<protein>
    <submittedName>
        <fullName evidence="9">MHS family MFS transporter</fullName>
    </submittedName>
</protein>
<dbReference type="PROSITE" id="PS50850">
    <property type="entry name" value="MFS"/>
    <property type="match status" value="1"/>
</dbReference>
<feature type="transmembrane region" description="Helical" evidence="7">
    <location>
        <begin position="170"/>
        <end position="192"/>
    </location>
</feature>
<feature type="transmembrane region" description="Helical" evidence="7">
    <location>
        <begin position="46"/>
        <end position="65"/>
    </location>
</feature>
<reference evidence="9 10" key="1">
    <citation type="submission" date="2020-01" db="EMBL/GenBank/DDBJ databases">
        <title>Insect and environment-associated Actinomycetes.</title>
        <authorList>
            <person name="Currrie C."/>
            <person name="Chevrette M."/>
            <person name="Carlson C."/>
            <person name="Stubbendieck R."/>
            <person name="Wendt-Pienkowski E."/>
        </authorList>
    </citation>
    <scope>NUCLEOTIDE SEQUENCE [LARGE SCALE GENOMIC DNA]</scope>
    <source>
        <strain evidence="9 10">SID8386</strain>
    </source>
</reference>
<dbReference type="PANTHER" id="PTHR43045">
    <property type="entry name" value="SHIKIMATE TRANSPORTER"/>
    <property type="match status" value="1"/>
</dbReference>
<dbReference type="InterPro" id="IPR011701">
    <property type="entry name" value="MFS"/>
</dbReference>
<keyword evidence="3" id="KW-1003">Cell membrane</keyword>
<evidence type="ECO:0000259" key="8">
    <source>
        <dbReference type="PROSITE" id="PS50850"/>
    </source>
</evidence>
<evidence type="ECO:0000256" key="3">
    <source>
        <dbReference type="ARBA" id="ARBA00022475"/>
    </source>
</evidence>
<sequence length="446" mass="46575">MDRQENLLAPDGSAGAGVAHAASAAKNKWRVAFTSSIGNLIEQYDFSIYGVAAALVFPKVFFPGLSSAAGILASFATFGVAFVARPLGGVLFGHLGDRLGRKKTLVATLVLMGVATTLIGVLPPASVLGAAAPIALIVLRVAQGLAAGGEWAGANLFAAEHAPVDERGRWAMFPQLGSAISFSLGNATFLLTGVGMSDEAFRTWGWRVPFIASALLVAIGLYIRLQIEETPVFRRAVADDGVLRTPFVEALKRQPRQILVGCGLGLMMGSFYYISATYLTSYASADLHLSRTAVLLAGMIGGLFVLFGALASGLLSDRIGRRTLLVGANATGVVWSLALFPILSLGGVFVFAICLCVTLFLSGFVSSPLGAFLPEQFRTRYRYTASAISYNMGALLGGSIPPLVAPALVGAFSPIALGAFLALYALIATACTRALKDGRKSSLSEV</sequence>
<keyword evidence="5 7" id="KW-1133">Transmembrane helix</keyword>
<feature type="transmembrane region" description="Helical" evidence="7">
    <location>
        <begin position="323"/>
        <end position="343"/>
    </location>
</feature>
<keyword evidence="2" id="KW-0813">Transport</keyword>
<dbReference type="InterPro" id="IPR020846">
    <property type="entry name" value="MFS_dom"/>
</dbReference>
<accession>A0ABX0BZT3</accession>
<evidence type="ECO:0000256" key="7">
    <source>
        <dbReference type="SAM" id="Phobius"/>
    </source>
</evidence>
<comment type="subcellular location">
    <subcellularLocation>
        <location evidence="1">Cell membrane</location>
        <topology evidence="1">Multi-pass membrane protein</topology>
    </subcellularLocation>
</comment>
<organism evidence="9 10">
    <name type="scientific">Amycolatopsis rubida</name>
    <dbReference type="NCBI Taxonomy" id="112413"/>
    <lineage>
        <taxon>Bacteria</taxon>
        <taxon>Bacillati</taxon>
        <taxon>Actinomycetota</taxon>
        <taxon>Actinomycetes</taxon>
        <taxon>Pseudonocardiales</taxon>
        <taxon>Pseudonocardiaceae</taxon>
        <taxon>Amycolatopsis</taxon>
    </lineage>
</organism>
<dbReference type="Proteomes" id="UP000470404">
    <property type="component" value="Unassembled WGS sequence"/>
</dbReference>
<feature type="transmembrane region" description="Helical" evidence="7">
    <location>
        <begin position="415"/>
        <end position="435"/>
    </location>
</feature>
<dbReference type="CDD" id="cd17369">
    <property type="entry name" value="MFS_ShiA_like"/>
    <property type="match status" value="1"/>
</dbReference>
<feature type="transmembrane region" description="Helical" evidence="7">
    <location>
        <begin position="134"/>
        <end position="158"/>
    </location>
</feature>
<dbReference type="InterPro" id="IPR036259">
    <property type="entry name" value="MFS_trans_sf"/>
</dbReference>
<keyword evidence="6 7" id="KW-0472">Membrane</keyword>
<dbReference type="InterPro" id="IPR005829">
    <property type="entry name" value="Sugar_transporter_CS"/>
</dbReference>
<comment type="caution">
    <text evidence="9">The sequence shown here is derived from an EMBL/GenBank/DDBJ whole genome shotgun (WGS) entry which is preliminary data.</text>
</comment>
<evidence type="ECO:0000256" key="5">
    <source>
        <dbReference type="ARBA" id="ARBA00022989"/>
    </source>
</evidence>
<dbReference type="EMBL" id="JAAGNC010000189">
    <property type="protein sequence ID" value="NEC61095.1"/>
    <property type="molecule type" value="Genomic_DNA"/>
</dbReference>
<feature type="transmembrane region" description="Helical" evidence="7">
    <location>
        <begin position="385"/>
        <end position="409"/>
    </location>
</feature>
<dbReference type="SUPFAM" id="SSF103473">
    <property type="entry name" value="MFS general substrate transporter"/>
    <property type="match status" value="1"/>
</dbReference>
<dbReference type="RefSeq" id="WP_067587631.1">
    <property type="nucleotide sequence ID" value="NZ_JAAGNC010000189.1"/>
</dbReference>
<feature type="transmembrane region" description="Helical" evidence="7">
    <location>
        <begin position="349"/>
        <end position="373"/>
    </location>
</feature>
<feature type="transmembrane region" description="Helical" evidence="7">
    <location>
        <begin position="258"/>
        <end position="280"/>
    </location>
</feature>
<gene>
    <name evidence="9" type="ORF">G3I59_37240</name>
</gene>
<name>A0ABX0BZT3_9PSEU</name>
<evidence type="ECO:0000313" key="9">
    <source>
        <dbReference type="EMBL" id="NEC61095.1"/>
    </source>
</evidence>
<proteinExistence type="predicted"/>
<feature type="transmembrane region" description="Helical" evidence="7">
    <location>
        <begin position="204"/>
        <end position="225"/>
    </location>
</feature>
<dbReference type="PROSITE" id="PS00216">
    <property type="entry name" value="SUGAR_TRANSPORT_1"/>
    <property type="match status" value="1"/>
</dbReference>
<dbReference type="PANTHER" id="PTHR43045:SF2">
    <property type="entry name" value="INNER MEMBRANE METABOLITE TRANSPORT PROTEIN YHJE"/>
    <property type="match status" value="1"/>
</dbReference>
<evidence type="ECO:0000256" key="2">
    <source>
        <dbReference type="ARBA" id="ARBA00022448"/>
    </source>
</evidence>
<feature type="domain" description="Major facilitator superfamily (MFS) profile" evidence="8">
    <location>
        <begin position="31"/>
        <end position="440"/>
    </location>
</feature>
<keyword evidence="10" id="KW-1185">Reference proteome</keyword>
<evidence type="ECO:0000256" key="4">
    <source>
        <dbReference type="ARBA" id="ARBA00022692"/>
    </source>
</evidence>